<reference evidence="8" key="2">
    <citation type="journal article" date="2021" name="Microbiome">
        <title>Successional dynamics and alternative stable states in a saline activated sludge microbial community over 9 years.</title>
        <authorList>
            <person name="Wang Y."/>
            <person name="Ye J."/>
            <person name="Ju F."/>
            <person name="Liu L."/>
            <person name="Boyd J.A."/>
            <person name="Deng Y."/>
            <person name="Parks D.H."/>
            <person name="Jiang X."/>
            <person name="Yin X."/>
            <person name="Woodcroft B.J."/>
            <person name="Tyson G.W."/>
            <person name="Hugenholtz P."/>
            <person name="Polz M.F."/>
            <person name="Zhang T."/>
        </authorList>
    </citation>
    <scope>NUCLEOTIDE SEQUENCE</scope>
    <source>
        <strain evidence="8">HKST-UBA14</strain>
    </source>
</reference>
<organism evidence="8 9">
    <name type="scientific">Candidatus Dojkabacteria bacterium</name>
    <dbReference type="NCBI Taxonomy" id="2099670"/>
    <lineage>
        <taxon>Bacteria</taxon>
        <taxon>Candidatus Dojkabacteria</taxon>
    </lineage>
</organism>
<accession>A0A955L6Z2</accession>
<dbReference type="InterPro" id="IPR013324">
    <property type="entry name" value="RNA_pol_sigma_r3/r4-like"/>
</dbReference>
<dbReference type="InterPro" id="IPR013249">
    <property type="entry name" value="RNA_pol_sigma70_r4_t2"/>
</dbReference>
<dbReference type="SUPFAM" id="SSF88659">
    <property type="entry name" value="Sigma3 and sigma4 domains of RNA polymerase sigma factors"/>
    <property type="match status" value="1"/>
</dbReference>
<dbReference type="CDD" id="cd06171">
    <property type="entry name" value="Sigma70_r4"/>
    <property type="match status" value="1"/>
</dbReference>
<evidence type="ECO:0000256" key="2">
    <source>
        <dbReference type="ARBA" id="ARBA00023015"/>
    </source>
</evidence>
<dbReference type="InterPro" id="IPR039425">
    <property type="entry name" value="RNA_pol_sigma-70-like"/>
</dbReference>
<dbReference type="NCBIfam" id="TIGR02937">
    <property type="entry name" value="sigma70-ECF"/>
    <property type="match status" value="1"/>
</dbReference>
<keyword evidence="3" id="KW-0731">Sigma factor</keyword>
<reference evidence="8" key="1">
    <citation type="submission" date="2020-04" db="EMBL/GenBank/DDBJ databases">
        <authorList>
            <person name="Zhang T."/>
        </authorList>
    </citation>
    <scope>NUCLEOTIDE SEQUENCE</scope>
    <source>
        <strain evidence="8">HKST-UBA14</strain>
    </source>
</reference>
<dbReference type="Gene3D" id="1.10.10.10">
    <property type="entry name" value="Winged helix-like DNA-binding domain superfamily/Winged helix DNA-binding domain"/>
    <property type="match status" value="1"/>
</dbReference>
<dbReference type="SUPFAM" id="SSF88946">
    <property type="entry name" value="Sigma2 domain of RNA polymerase sigma factors"/>
    <property type="match status" value="1"/>
</dbReference>
<keyword evidence="5" id="KW-0804">Transcription</keyword>
<evidence type="ECO:0000313" key="8">
    <source>
        <dbReference type="EMBL" id="MCA9383813.1"/>
    </source>
</evidence>
<evidence type="ECO:0000256" key="1">
    <source>
        <dbReference type="ARBA" id="ARBA00010641"/>
    </source>
</evidence>
<keyword evidence="2" id="KW-0805">Transcription regulation</keyword>
<dbReference type="InterPro" id="IPR007627">
    <property type="entry name" value="RNA_pol_sigma70_r2"/>
</dbReference>
<dbReference type="Gene3D" id="1.10.1740.10">
    <property type="match status" value="1"/>
</dbReference>
<dbReference type="GO" id="GO:0016987">
    <property type="term" value="F:sigma factor activity"/>
    <property type="evidence" value="ECO:0007669"/>
    <property type="project" value="UniProtKB-KW"/>
</dbReference>
<gene>
    <name evidence="8" type="ORF">KC909_05625</name>
</gene>
<dbReference type="InterPro" id="IPR013325">
    <property type="entry name" value="RNA_pol_sigma_r2"/>
</dbReference>
<dbReference type="Pfam" id="PF04542">
    <property type="entry name" value="Sigma70_r2"/>
    <property type="match status" value="1"/>
</dbReference>
<evidence type="ECO:0000259" key="6">
    <source>
        <dbReference type="Pfam" id="PF04542"/>
    </source>
</evidence>
<evidence type="ECO:0000313" key="9">
    <source>
        <dbReference type="Proteomes" id="UP000783287"/>
    </source>
</evidence>
<protein>
    <submittedName>
        <fullName evidence="8">Sigma-70 family RNA polymerase sigma factor</fullName>
    </submittedName>
</protein>
<dbReference type="AlphaFoldDB" id="A0A955L6Z2"/>
<proteinExistence type="inferred from homology"/>
<feature type="domain" description="RNA polymerase sigma-70 region 2" evidence="6">
    <location>
        <begin position="23"/>
        <end position="90"/>
    </location>
</feature>
<feature type="domain" description="RNA polymerase sigma factor 70 region 4 type 2" evidence="7">
    <location>
        <begin position="117"/>
        <end position="169"/>
    </location>
</feature>
<dbReference type="InterPro" id="IPR036388">
    <property type="entry name" value="WH-like_DNA-bd_sf"/>
</dbReference>
<dbReference type="Pfam" id="PF08281">
    <property type="entry name" value="Sigma70_r4_2"/>
    <property type="match status" value="1"/>
</dbReference>
<evidence type="ECO:0000256" key="5">
    <source>
        <dbReference type="ARBA" id="ARBA00023163"/>
    </source>
</evidence>
<evidence type="ECO:0000256" key="3">
    <source>
        <dbReference type="ARBA" id="ARBA00023082"/>
    </source>
</evidence>
<evidence type="ECO:0000259" key="7">
    <source>
        <dbReference type="Pfam" id="PF08281"/>
    </source>
</evidence>
<dbReference type="Proteomes" id="UP000783287">
    <property type="component" value="Unassembled WGS sequence"/>
</dbReference>
<comment type="similarity">
    <text evidence="1">Belongs to the sigma-70 factor family. ECF subfamily.</text>
</comment>
<name>A0A955L6Z2_9BACT</name>
<dbReference type="EMBL" id="JAGQLK010000143">
    <property type="protein sequence ID" value="MCA9383813.1"/>
    <property type="molecule type" value="Genomic_DNA"/>
</dbReference>
<dbReference type="PANTHER" id="PTHR43133:SF52">
    <property type="entry name" value="ECF RNA POLYMERASE SIGMA FACTOR SIGL"/>
    <property type="match status" value="1"/>
</dbReference>
<sequence length="185" mass="21546">MDSQLENELIEKAKESLDAFEKLYEYYLPKIYRYILNRTANKDLAEDLTSQTFVKAMTKIKTYKDHGKSFGSWLYRIAHNNLIDHFRKNKPTAIFDINLIESEAAAEDHAMDSERKRAILHAISKIPEQYQEIISLKFFEELSNDEIADVIGTNKTNIAVKIHRSMKSLEKVLSKKEFKGIIDLE</sequence>
<dbReference type="GO" id="GO:0003677">
    <property type="term" value="F:DNA binding"/>
    <property type="evidence" value="ECO:0007669"/>
    <property type="project" value="UniProtKB-KW"/>
</dbReference>
<evidence type="ECO:0000256" key="4">
    <source>
        <dbReference type="ARBA" id="ARBA00023125"/>
    </source>
</evidence>
<dbReference type="InterPro" id="IPR014284">
    <property type="entry name" value="RNA_pol_sigma-70_dom"/>
</dbReference>
<dbReference type="GO" id="GO:0006352">
    <property type="term" value="P:DNA-templated transcription initiation"/>
    <property type="evidence" value="ECO:0007669"/>
    <property type="project" value="InterPro"/>
</dbReference>
<dbReference type="PANTHER" id="PTHR43133">
    <property type="entry name" value="RNA POLYMERASE ECF-TYPE SIGMA FACTO"/>
    <property type="match status" value="1"/>
</dbReference>
<comment type="caution">
    <text evidence="8">The sequence shown here is derived from an EMBL/GenBank/DDBJ whole genome shotgun (WGS) entry which is preliminary data.</text>
</comment>
<keyword evidence="4" id="KW-0238">DNA-binding</keyword>